<dbReference type="PROSITE" id="PS00675">
    <property type="entry name" value="SIGMA54_INTERACT_1"/>
    <property type="match status" value="1"/>
</dbReference>
<dbReference type="InterPro" id="IPR025662">
    <property type="entry name" value="Sigma_54_int_dom_ATP-bd_1"/>
</dbReference>
<feature type="domain" description="PAS" evidence="7">
    <location>
        <begin position="22"/>
        <end position="67"/>
    </location>
</feature>
<dbReference type="PANTHER" id="PTHR32071:SF81">
    <property type="entry name" value="PROPIONATE CATABOLISM OPERON REGULATORY PROTEIN"/>
    <property type="match status" value="1"/>
</dbReference>
<dbReference type="PROSITE" id="PS50045">
    <property type="entry name" value="SIGMA54_INTERACT_4"/>
    <property type="match status" value="1"/>
</dbReference>
<dbReference type="InterPro" id="IPR000014">
    <property type="entry name" value="PAS"/>
</dbReference>
<dbReference type="Pfam" id="PF00989">
    <property type="entry name" value="PAS"/>
    <property type="match status" value="1"/>
</dbReference>
<keyword evidence="3" id="KW-0805">Transcription regulation</keyword>
<dbReference type="Gene3D" id="3.30.450.20">
    <property type="entry name" value="PAS domain"/>
    <property type="match status" value="1"/>
</dbReference>
<dbReference type="SUPFAM" id="SSF55785">
    <property type="entry name" value="PYP-like sensor domain (PAS domain)"/>
    <property type="match status" value="1"/>
</dbReference>
<dbReference type="PRINTS" id="PR01590">
    <property type="entry name" value="HTHFIS"/>
</dbReference>
<dbReference type="SMART" id="SM00091">
    <property type="entry name" value="PAS"/>
    <property type="match status" value="1"/>
</dbReference>
<keyword evidence="2" id="KW-0067">ATP-binding</keyword>
<dbReference type="Gene3D" id="1.10.10.60">
    <property type="entry name" value="Homeodomain-like"/>
    <property type="match status" value="1"/>
</dbReference>
<dbReference type="NCBIfam" id="TIGR00229">
    <property type="entry name" value="sensory_box"/>
    <property type="match status" value="1"/>
</dbReference>
<feature type="domain" description="Sigma-54 factor interaction" evidence="6">
    <location>
        <begin position="159"/>
        <end position="388"/>
    </location>
</feature>
<proteinExistence type="predicted"/>
<organism evidence="8 9">
    <name type="scientific">Alicyclobacillus dauci</name>
    <dbReference type="NCBI Taxonomy" id="1475485"/>
    <lineage>
        <taxon>Bacteria</taxon>
        <taxon>Bacillati</taxon>
        <taxon>Bacillota</taxon>
        <taxon>Bacilli</taxon>
        <taxon>Bacillales</taxon>
        <taxon>Alicyclobacillaceae</taxon>
        <taxon>Alicyclobacillus</taxon>
    </lineage>
</organism>
<keyword evidence="1" id="KW-0547">Nucleotide-binding</keyword>
<reference evidence="8" key="1">
    <citation type="submission" date="2022-08" db="EMBL/GenBank/DDBJ databases">
        <title>Alicyclobacillus dauci DSM2870, complete genome.</title>
        <authorList>
            <person name="Wang Q."/>
            <person name="Cai R."/>
            <person name="Wang Z."/>
        </authorList>
    </citation>
    <scope>NUCLEOTIDE SEQUENCE</scope>
    <source>
        <strain evidence="8">DSM 28700</strain>
    </source>
</reference>
<evidence type="ECO:0000256" key="2">
    <source>
        <dbReference type="ARBA" id="ARBA00022840"/>
    </source>
</evidence>
<evidence type="ECO:0000256" key="3">
    <source>
        <dbReference type="ARBA" id="ARBA00023015"/>
    </source>
</evidence>
<evidence type="ECO:0000259" key="6">
    <source>
        <dbReference type="PROSITE" id="PS50045"/>
    </source>
</evidence>
<keyword evidence="5" id="KW-0804">Transcription</keyword>
<dbReference type="InterPro" id="IPR025943">
    <property type="entry name" value="Sigma_54_int_dom_ATP-bd_2"/>
</dbReference>
<evidence type="ECO:0000256" key="4">
    <source>
        <dbReference type="ARBA" id="ARBA00023125"/>
    </source>
</evidence>
<dbReference type="InterPro" id="IPR027417">
    <property type="entry name" value="P-loop_NTPase"/>
</dbReference>
<dbReference type="InterPro" id="IPR025944">
    <property type="entry name" value="Sigma_54_int_dom_CS"/>
</dbReference>
<dbReference type="InterPro" id="IPR058031">
    <property type="entry name" value="AAA_lid_NorR"/>
</dbReference>
<dbReference type="InterPro" id="IPR009057">
    <property type="entry name" value="Homeodomain-like_sf"/>
</dbReference>
<dbReference type="PANTHER" id="PTHR32071">
    <property type="entry name" value="TRANSCRIPTIONAL REGULATORY PROTEIN"/>
    <property type="match status" value="1"/>
</dbReference>
<dbReference type="Gene3D" id="1.10.8.60">
    <property type="match status" value="1"/>
</dbReference>
<evidence type="ECO:0000259" key="7">
    <source>
        <dbReference type="PROSITE" id="PS50112"/>
    </source>
</evidence>
<dbReference type="Pfam" id="PF25601">
    <property type="entry name" value="AAA_lid_14"/>
    <property type="match status" value="1"/>
</dbReference>
<dbReference type="EMBL" id="CP104064">
    <property type="protein sequence ID" value="WAH36201.1"/>
    <property type="molecule type" value="Genomic_DNA"/>
</dbReference>
<dbReference type="InterPro" id="IPR035965">
    <property type="entry name" value="PAS-like_dom_sf"/>
</dbReference>
<dbReference type="InterPro" id="IPR003593">
    <property type="entry name" value="AAA+_ATPase"/>
</dbReference>
<dbReference type="PROSITE" id="PS00688">
    <property type="entry name" value="SIGMA54_INTERACT_3"/>
    <property type="match status" value="1"/>
</dbReference>
<dbReference type="InterPro" id="IPR002197">
    <property type="entry name" value="HTH_Fis"/>
</dbReference>
<dbReference type="RefSeq" id="WP_268043521.1">
    <property type="nucleotide sequence ID" value="NZ_CP104064.1"/>
</dbReference>
<dbReference type="InterPro" id="IPR002078">
    <property type="entry name" value="Sigma_54_int"/>
</dbReference>
<dbReference type="SUPFAM" id="SSF52540">
    <property type="entry name" value="P-loop containing nucleoside triphosphate hydrolases"/>
    <property type="match status" value="1"/>
</dbReference>
<dbReference type="CDD" id="cd00130">
    <property type="entry name" value="PAS"/>
    <property type="match status" value="1"/>
</dbReference>
<sequence length="472" mass="53132">MRNNETVMNYLNSNEFQPPITSNFPLAQVLSSMQDGVVVVDKEGTIVYANPSYTRILGVPVNRVIGRHMRNVERDARILTVLKTGRAILQEPIFLKSLGVELVADATPLYNKQGEIIGGVTIFKKSGEVVQFYEALRRLEVVKTEQPTYQERDEAFSHVVGEDKNFLDLIHRAAQAAKSPATVLLSGESGVGKEIFAEAIHKCSERADKPFVKINCAALPDSILESELFGYEEGTFTGAKRGGKCGKIEAAQGGTLFLDEIGDMSLNAQTKVLRVLQEREFERLGGHQTIRVNIRVIAATNQDLKLLVKKGKFREDLFYRINVIPLNIPALRERRQDTGPLVRYFLHQCEQVYGKKLTIDESIITNLESYHWPGNVRQLRNAVEHAVVFSKGSSIRFDAFPEEIKEHLEADMGEAHSLREEMGDNVSDTTSECEKILEALKQTNYNRSKAIELLGISRRTFYQRIKKYGISL</sequence>
<dbReference type="Pfam" id="PF00158">
    <property type="entry name" value="Sigma54_activat"/>
    <property type="match status" value="1"/>
</dbReference>
<keyword evidence="4" id="KW-0238">DNA-binding</keyword>
<evidence type="ECO:0000256" key="1">
    <source>
        <dbReference type="ARBA" id="ARBA00022741"/>
    </source>
</evidence>
<name>A0ABY6Z1G6_9BACL</name>
<gene>
    <name evidence="8" type="ORF">NZD86_18440</name>
</gene>
<accession>A0ABY6Z1G6</accession>
<dbReference type="SUPFAM" id="SSF46689">
    <property type="entry name" value="Homeodomain-like"/>
    <property type="match status" value="1"/>
</dbReference>
<dbReference type="PROSITE" id="PS00676">
    <property type="entry name" value="SIGMA54_INTERACT_2"/>
    <property type="match status" value="1"/>
</dbReference>
<evidence type="ECO:0000313" key="8">
    <source>
        <dbReference type="EMBL" id="WAH36201.1"/>
    </source>
</evidence>
<dbReference type="CDD" id="cd00009">
    <property type="entry name" value="AAA"/>
    <property type="match status" value="1"/>
</dbReference>
<keyword evidence="9" id="KW-1185">Reference proteome</keyword>
<dbReference type="InterPro" id="IPR013767">
    <property type="entry name" value="PAS_fold"/>
</dbReference>
<evidence type="ECO:0000256" key="5">
    <source>
        <dbReference type="ARBA" id="ARBA00023163"/>
    </source>
</evidence>
<dbReference type="SMART" id="SM00382">
    <property type="entry name" value="AAA"/>
    <property type="match status" value="1"/>
</dbReference>
<dbReference type="PROSITE" id="PS50112">
    <property type="entry name" value="PAS"/>
    <property type="match status" value="1"/>
</dbReference>
<protein>
    <submittedName>
        <fullName evidence="8">Sigma 54-interacting transcriptional regulator</fullName>
    </submittedName>
</protein>
<evidence type="ECO:0000313" key="9">
    <source>
        <dbReference type="Proteomes" id="UP001164803"/>
    </source>
</evidence>
<dbReference type="Pfam" id="PF02954">
    <property type="entry name" value="HTH_8"/>
    <property type="match status" value="1"/>
</dbReference>
<dbReference type="Proteomes" id="UP001164803">
    <property type="component" value="Chromosome"/>
</dbReference>
<dbReference type="Gene3D" id="3.40.50.300">
    <property type="entry name" value="P-loop containing nucleotide triphosphate hydrolases"/>
    <property type="match status" value="1"/>
</dbReference>